<keyword evidence="2" id="KW-0378">Hydrolase</keyword>
<name>A0AAW1YEH9_RUBAR</name>
<evidence type="ECO:0000256" key="1">
    <source>
        <dbReference type="ARBA" id="ARBA00006468"/>
    </source>
</evidence>
<feature type="compositionally biased region" description="Low complexity" evidence="5">
    <location>
        <begin position="721"/>
        <end position="735"/>
    </location>
</feature>
<dbReference type="InterPro" id="IPR051144">
    <property type="entry name" value="Formin_homology_domain"/>
</dbReference>
<feature type="compositionally biased region" description="Low complexity" evidence="5">
    <location>
        <begin position="810"/>
        <end position="820"/>
    </location>
</feature>
<feature type="domain" description="C2 tensin-type" evidence="6">
    <location>
        <begin position="199"/>
        <end position="338"/>
    </location>
</feature>
<dbReference type="InterPro" id="IPR014020">
    <property type="entry name" value="Tensin_C2-dom"/>
</dbReference>
<keyword evidence="4" id="KW-0175">Coiled coil</keyword>
<accession>A0AAW1YEH9</accession>
<feature type="compositionally biased region" description="Polar residues" evidence="5">
    <location>
        <begin position="881"/>
        <end position="895"/>
    </location>
</feature>
<dbReference type="Proteomes" id="UP001457282">
    <property type="component" value="Unassembled WGS sequence"/>
</dbReference>
<feature type="domain" description="FH2" evidence="7">
    <location>
        <begin position="925"/>
        <end position="1326"/>
    </location>
</feature>
<dbReference type="GO" id="GO:0004721">
    <property type="term" value="F:phosphoprotein phosphatase activity"/>
    <property type="evidence" value="ECO:0007669"/>
    <property type="project" value="UniProtKB-KW"/>
</dbReference>
<feature type="compositionally biased region" description="Polar residues" evidence="5">
    <location>
        <begin position="419"/>
        <end position="434"/>
    </location>
</feature>
<dbReference type="Pfam" id="PF10409">
    <property type="entry name" value="PTEN_C2"/>
    <property type="match status" value="1"/>
</dbReference>
<evidence type="ECO:0000256" key="2">
    <source>
        <dbReference type="ARBA" id="ARBA00022912"/>
    </source>
</evidence>
<dbReference type="InterPro" id="IPR035892">
    <property type="entry name" value="C2_domain_sf"/>
</dbReference>
<feature type="region of interest" description="Disordered" evidence="5">
    <location>
        <begin position="454"/>
        <end position="487"/>
    </location>
</feature>
<evidence type="ECO:0000259" key="7">
    <source>
        <dbReference type="PROSITE" id="PS51444"/>
    </source>
</evidence>
<feature type="coiled-coil region" evidence="4">
    <location>
        <begin position="1301"/>
        <end position="1328"/>
    </location>
</feature>
<proteinExistence type="inferred from homology"/>
<feature type="region of interest" description="Disordered" evidence="5">
    <location>
        <begin position="699"/>
        <end position="750"/>
    </location>
</feature>
<gene>
    <name evidence="8" type="ORF">M0R45_012635</name>
</gene>
<dbReference type="Gene3D" id="3.90.190.10">
    <property type="entry name" value="Protein tyrosine phosphatase superfamily"/>
    <property type="match status" value="1"/>
</dbReference>
<protein>
    <recommendedName>
        <fullName evidence="3">Formin-like protein</fullName>
    </recommendedName>
</protein>
<reference evidence="8 9" key="1">
    <citation type="journal article" date="2023" name="G3 (Bethesda)">
        <title>A chromosome-length genome assembly and annotation of blackberry (Rubus argutus, cv. 'Hillquist').</title>
        <authorList>
            <person name="Bruna T."/>
            <person name="Aryal R."/>
            <person name="Dudchenko O."/>
            <person name="Sargent D.J."/>
            <person name="Mead D."/>
            <person name="Buti M."/>
            <person name="Cavallini A."/>
            <person name="Hytonen T."/>
            <person name="Andres J."/>
            <person name="Pham M."/>
            <person name="Weisz D."/>
            <person name="Mascagni F."/>
            <person name="Usai G."/>
            <person name="Natali L."/>
            <person name="Bassil N."/>
            <person name="Fernandez G.E."/>
            <person name="Lomsadze A."/>
            <person name="Armour M."/>
            <person name="Olukolu B."/>
            <person name="Poorten T."/>
            <person name="Britton C."/>
            <person name="Davik J."/>
            <person name="Ashrafi H."/>
            <person name="Aiden E.L."/>
            <person name="Borodovsky M."/>
            <person name="Worthington M."/>
        </authorList>
    </citation>
    <scope>NUCLEOTIDE SEQUENCE [LARGE SCALE GENOMIC DNA]</scope>
    <source>
        <strain evidence="8">PI 553951</strain>
    </source>
</reference>
<feature type="region of interest" description="Disordered" evidence="5">
    <location>
        <begin position="638"/>
        <end position="686"/>
    </location>
</feature>
<dbReference type="Pfam" id="PF02181">
    <property type="entry name" value="FH2"/>
    <property type="match status" value="1"/>
</dbReference>
<feature type="compositionally biased region" description="Pro residues" evidence="5">
    <location>
        <begin position="821"/>
        <end position="833"/>
    </location>
</feature>
<dbReference type="SMART" id="SM00498">
    <property type="entry name" value="FH2"/>
    <property type="match status" value="1"/>
</dbReference>
<feature type="compositionally biased region" description="Pro residues" evidence="5">
    <location>
        <begin position="847"/>
        <end position="856"/>
    </location>
</feature>
<evidence type="ECO:0000313" key="8">
    <source>
        <dbReference type="EMBL" id="KAK9947202.1"/>
    </source>
</evidence>
<dbReference type="SUPFAM" id="SSF49562">
    <property type="entry name" value="C2 domain (Calcium/lipid-binding domain, CaLB)"/>
    <property type="match status" value="1"/>
</dbReference>
<evidence type="ECO:0000256" key="4">
    <source>
        <dbReference type="SAM" id="Coils"/>
    </source>
</evidence>
<dbReference type="PANTHER" id="PTHR45733:SF8">
    <property type="entry name" value="FORMIN-J"/>
    <property type="match status" value="1"/>
</dbReference>
<dbReference type="PROSITE" id="PS51444">
    <property type="entry name" value="FH2"/>
    <property type="match status" value="1"/>
</dbReference>
<feature type="compositionally biased region" description="Low complexity" evidence="5">
    <location>
        <begin position="834"/>
        <end position="844"/>
    </location>
</feature>
<dbReference type="InterPro" id="IPR042201">
    <property type="entry name" value="FH2_Formin_sf"/>
</dbReference>
<feature type="compositionally biased region" description="Polar residues" evidence="5">
    <location>
        <begin position="769"/>
        <end position="779"/>
    </location>
</feature>
<feature type="compositionally biased region" description="Pro residues" evidence="5">
    <location>
        <begin position="709"/>
        <end position="720"/>
    </location>
</feature>
<dbReference type="InterPro" id="IPR029021">
    <property type="entry name" value="Prot-tyrosine_phosphatase-like"/>
</dbReference>
<keyword evidence="2" id="KW-0904">Protein phosphatase</keyword>
<comment type="similarity">
    <text evidence="1">Belongs to the formin-like family. Class-II subfamily.</text>
</comment>
<evidence type="ECO:0000259" key="6">
    <source>
        <dbReference type="PROSITE" id="PS51182"/>
    </source>
</evidence>
<feature type="compositionally biased region" description="Low complexity" evidence="5">
    <location>
        <begin position="638"/>
        <end position="667"/>
    </location>
</feature>
<sequence>MALFRKFFYRKPPDGLLEISERVYVFDCCFSTDVLEEDEYKVYIGGIVGQLREQFLDASFMVFNFREGENQSLIASILSEYDMTVMDYPRHYEGCPLLTMETIHHFLRSSESWLSLGQQNVLLMHCERGGWLVLAFMLAALLIYRKQYTGEHKTLDMIYKQAPRELLQLISPLNPMPSQLRYLQYITRRNVGAQWPPLDRALTLECIIIRFIPNMDGEGGCRPIFRIYGQDPFMAADRTPKVLFSTPKRSKLVRYYKQADCELVKIDIHCHIQGDVVLECISLDHDLEREEMMFRIMFNTAFIRSNILMLNRDEIDILWNIKDQFPKDFRAEVLFSEMDAATSLISIDLPGIEEKDGLPVEAFAKVQEIFSNVDWLDPKTDVALNVLQRIASSNTIQKLGSASVNTTEPTPEELKLENNIKSPTSVAQGKHSSASAYAAETDKLLPQSILAKLKSEPKESGHNIKSSISADQGNHGSTSSDSAETDKFLPESIPAKLKAEPKESGNDIKSPTYVAFREQSMSNFEPSPDANLSRKKIEPQELQVALQRPAQSKFITQRVHKALPSAPVSYCSSLQGSPVPMSRYQSAPSALGITALLHDHAASNSEEEITLPVTVSPPFHYTSALDLTLPKSVQPGQLSIPPSLSSSLSPSPSSLQSSVNTTVAKTPVNPPPLPAAVPQQTSNSPHSLLTQDIETTLQGRGQSALVPPSTLPPPPPPPPSLSGASPSSFVKNSVSNPPPPPPPSSVSGTSPCLSFLFRFLPLPPPSFRGTSSIKNSVSAPTPPPPPPFFPGTSSSVKNSVSAPPPFSGRPSSSTAKTSIAAPPPPPPPPPPPGSASSAARPTSSVLGPPPPPPPPLAAKESFSKNSAPVPPVPPPPLPNGVSKTGGATPTSPSRASNGNVPSIPGPPSGVPFSAKGRGLSRANSRNQAQPKKANLKPYHWLKLTRAMQGSLWAEAQKADEATKAPEFDMSELESLFSAATPNSDHGNSGGKSGRRATGPKSEKIQLIELRRAYNCEIMLTKVKIPLPDLMSSVLALDESALDVDQVENLIKFCPTKEEMDLLKGYNGDKENLGKCEQFFLELMKVPRVEPKLRVFSFKIQFHSQVSDLRKNLNTVNSVADEIRNSEKLKRIMQTILSLGNALNHGTARGSAIGFRLDSLLKLTDTRARNNKMTLMHYLCKVLVEKLPELLDFPKDLVSLEASTKIQLKYLAEEMQAISKGLEKVVQELTASENDGAVSEAFCKTLKEFLGHAEAEVRSLASLYSNVGRNADALALYFGEDPARCPFEQVVSTLLNFVRMFVRAHEENCKQLEFERKKALKEAENEKMKAAALPKKESECLIQTPIKSANIKS</sequence>
<feature type="region of interest" description="Disordered" evidence="5">
    <location>
        <begin position="764"/>
        <end position="937"/>
    </location>
</feature>
<keyword evidence="9" id="KW-1185">Reference proteome</keyword>
<dbReference type="PANTHER" id="PTHR45733">
    <property type="entry name" value="FORMIN-J"/>
    <property type="match status" value="1"/>
</dbReference>
<evidence type="ECO:0000256" key="3">
    <source>
        <dbReference type="RuleBase" id="RU361260"/>
    </source>
</evidence>
<feature type="compositionally biased region" description="Polar residues" evidence="5">
    <location>
        <begin position="791"/>
        <end position="801"/>
    </location>
</feature>
<dbReference type="Gene3D" id="1.20.58.2220">
    <property type="entry name" value="Formin, FH2 domain"/>
    <property type="match status" value="1"/>
</dbReference>
<evidence type="ECO:0000256" key="5">
    <source>
        <dbReference type="SAM" id="MobiDB-lite"/>
    </source>
</evidence>
<dbReference type="SMART" id="SM01326">
    <property type="entry name" value="PTEN_C2"/>
    <property type="match status" value="1"/>
</dbReference>
<dbReference type="SUPFAM" id="SSF101447">
    <property type="entry name" value="Formin homology 2 domain (FH2 domain)"/>
    <property type="match status" value="1"/>
</dbReference>
<organism evidence="8 9">
    <name type="scientific">Rubus argutus</name>
    <name type="common">Southern blackberry</name>
    <dbReference type="NCBI Taxonomy" id="59490"/>
    <lineage>
        <taxon>Eukaryota</taxon>
        <taxon>Viridiplantae</taxon>
        <taxon>Streptophyta</taxon>
        <taxon>Embryophyta</taxon>
        <taxon>Tracheophyta</taxon>
        <taxon>Spermatophyta</taxon>
        <taxon>Magnoliopsida</taxon>
        <taxon>eudicotyledons</taxon>
        <taxon>Gunneridae</taxon>
        <taxon>Pentapetalae</taxon>
        <taxon>rosids</taxon>
        <taxon>fabids</taxon>
        <taxon>Rosales</taxon>
        <taxon>Rosaceae</taxon>
        <taxon>Rosoideae</taxon>
        <taxon>Rosoideae incertae sedis</taxon>
        <taxon>Rubus</taxon>
    </lineage>
</organism>
<feature type="region of interest" description="Disordered" evidence="5">
    <location>
        <begin position="399"/>
        <end position="434"/>
    </location>
</feature>
<dbReference type="PROSITE" id="PS51182">
    <property type="entry name" value="C2_TENSIN"/>
    <property type="match status" value="1"/>
</dbReference>
<dbReference type="InterPro" id="IPR015425">
    <property type="entry name" value="FH2_Formin"/>
</dbReference>
<dbReference type="EMBL" id="JBEDUW010000002">
    <property type="protein sequence ID" value="KAK9947202.1"/>
    <property type="molecule type" value="Genomic_DNA"/>
</dbReference>
<dbReference type="Gene3D" id="2.60.40.1110">
    <property type="match status" value="1"/>
</dbReference>
<feature type="compositionally biased region" description="Pro residues" evidence="5">
    <location>
        <begin position="868"/>
        <end position="878"/>
    </location>
</feature>
<comment type="caution">
    <text evidence="8">The sequence shown here is derived from an EMBL/GenBank/DDBJ whole genome shotgun (WGS) entry which is preliminary data.</text>
</comment>
<feature type="compositionally biased region" description="Pro residues" evidence="5">
    <location>
        <begin position="780"/>
        <end position="789"/>
    </location>
</feature>
<feature type="region of interest" description="Disordered" evidence="5">
    <location>
        <begin position="978"/>
        <end position="1001"/>
    </location>
</feature>
<feature type="compositionally biased region" description="Polar residues" evidence="5">
    <location>
        <begin position="463"/>
        <end position="482"/>
    </location>
</feature>
<dbReference type="SUPFAM" id="SSF52799">
    <property type="entry name" value="(Phosphotyrosine protein) phosphatases II"/>
    <property type="match status" value="1"/>
</dbReference>
<evidence type="ECO:0000313" key="9">
    <source>
        <dbReference type="Proteomes" id="UP001457282"/>
    </source>
</evidence>